<dbReference type="Pfam" id="PF00512">
    <property type="entry name" value="HisKA"/>
    <property type="match status" value="1"/>
</dbReference>
<keyword evidence="3 6" id="KW-0597">Phosphoprotein</keyword>
<gene>
    <name evidence="10" type="ORF">DB32_004094</name>
</gene>
<keyword evidence="5" id="KW-0418">Kinase</keyword>
<dbReference type="InterPro" id="IPR001789">
    <property type="entry name" value="Sig_transdc_resp-reg_receiver"/>
</dbReference>
<dbReference type="InterPro" id="IPR003661">
    <property type="entry name" value="HisK_dim/P_dom"/>
</dbReference>
<dbReference type="PROSITE" id="PS50110">
    <property type="entry name" value="RESPONSE_REGULATORY"/>
    <property type="match status" value="1"/>
</dbReference>
<dbReference type="InterPro" id="IPR003594">
    <property type="entry name" value="HATPase_dom"/>
</dbReference>
<dbReference type="Pfam" id="PF02518">
    <property type="entry name" value="HATPase_c"/>
    <property type="match status" value="1"/>
</dbReference>
<dbReference type="GO" id="GO:0005886">
    <property type="term" value="C:plasma membrane"/>
    <property type="evidence" value="ECO:0007669"/>
    <property type="project" value="TreeGrafter"/>
</dbReference>
<evidence type="ECO:0000256" key="1">
    <source>
        <dbReference type="ARBA" id="ARBA00000085"/>
    </source>
</evidence>
<name>A0A0F6YIP0_9BACT</name>
<dbReference type="Pfam" id="PF00072">
    <property type="entry name" value="Response_reg"/>
    <property type="match status" value="1"/>
</dbReference>
<dbReference type="InterPro" id="IPR011006">
    <property type="entry name" value="CheY-like_superfamily"/>
</dbReference>
<evidence type="ECO:0000256" key="7">
    <source>
        <dbReference type="SAM" id="Coils"/>
    </source>
</evidence>
<keyword evidence="11" id="KW-1185">Reference proteome</keyword>
<feature type="modified residue" description="4-aspartylphosphate" evidence="6">
    <location>
        <position position="38"/>
    </location>
</feature>
<dbReference type="SUPFAM" id="SSF55874">
    <property type="entry name" value="ATPase domain of HSP90 chaperone/DNA topoisomerase II/histidine kinase"/>
    <property type="match status" value="1"/>
</dbReference>
<organism evidence="10 11">
    <name type="scientific">Sandaracinus amylolyticus</name>
    <dbReference type="NCBI Taxonomy" id="927083"/>
    <lineage>
        <taxon>Bacteria</taxon>
        <taxon>Pseudomonadati</taxon>
        <taxon>Myxococcota</taxon>
        <taxon>Polyangia</taxon>
        <taxon>Polyangiales</taxon>
        <taxon>Sandaracinaceae</taxon>
        <taxon>Sandaracinus</taxon>
    </lineage>
</organism>
<reference evidence="10 11" key="1">
    <citation type="submission" date="2015-03" db="EMBL/GenBank/DDBJ databases">
        <title>Genome assembly of Sandaracinus amylolyticus DSM 53668.</title>
        <authorList>
            <person name="Sharma G."/>
            <person name="Subramanian S."/>
        </authorList>
    </citation>
    <scope>NUCLEOTIDE SEQUENCE [LARGE SCALE GENOMIC DNA]</scope>
    <source>
        <strain evidence="10 11">DSM 53668</strain>
    </source>
</reference>
<accession>A0A0F6YIP0</accession>
<evidence type="ECO:0000256" key="2">
    <source>
        <dbReference type="ARBA" id="ARBA00012438"/>
    </source>
</evidence>
<dbReference type="Gene3D" id="3.40.50.2300">
    <property type="match status" value="1"/>
</dbReference>
<dbReference type="GO" id="GO:0000155">
    <property type="term" value="F:phosphorelay sensor kinase activity"/>
    <property type="evidence" value="ECO:0007669"/>
    <property type="project" value="InterPro"/>
</dbReference>
<feature type="coiled-coil region" evidence="7">
    <location>
        <begin position="119"/>
        <end position="156"/>
    </location>
</feature>
<dbReference type="InterPro" id="IPR036097">
    <property type="entry name" value="HisK_dim/P_sf"/>
</dbReference>
<feature type="domain" description="Histidine kinase" evidence="8">
    <location>
        <begin position="156"/>
        <end position="389"/>
    </location>
</feature>
<dbReference type="STRING" id="927083.DB32_004094"/>
<dbReference type="PANTHER" id="PTHR43047">
    <property type="entry name" value="TWO-COMPONENT HISTIDINE PROTEIN KINASE"/>
    <property type="match status" value="1"/>
</dbReference>
<dbReference type="SUPFAM" id="SSF47384">
    <property type="entry name" value="Homodimeric domain of signal transducing histidine kinase"/>
    <property type="match status" value="1"/>
</dbReference>
<dbReference type="PRINTS" id="PR00344">
    <property type="entry name" value="BCTRLSENSOR"/>
</dbReference>
<dbReference type="InterPro" id="IPR004358">
    <property type="entry name" value="Sig_transdc_His_kin-like_C"/>
</dbReference>
<dbReference type="SMART" id="SM00388">
    <property type="entry name" value="HisKA"/>
    <property type="match status" value="1"/>
</dbReference>
<dbReference type="PANTHER" id="PTHR43047:SF72">
    <property type="entry name" value="OSMOSENSING HISTIDINE PROTEIN KINASE SLN1"/>
    <property type="match status" value="1"/>
</dbReference>
<dbReference type="InterPro" id="IPR036890">
    <property type="entry name" value="HATPase_C_sf"/>
</dbReference>
<evidence type="ECO:0000256" key="6">
    <source>
        <dbReference type="PROSITE-ProRule" id="PRU00169"/>
    </source>
</evidence>
<dbReference type="Proteomes" id="UP000034883">
    <property type="component" value="Chromosome"/>
</dbReference>
<proteinExistence type="predicted"/>
<dbReference type="AlphaFoldDB" id="A0A0F6YIP0"/>
<dbReference type="PROSITE" id="PS50109">
    <property type="entry name" value="HIS_KIN"/>
    <property type="match status" value="1"/>
</dbReference>
<dbReference type="EC" id="2.7.13.3" evidence="2"/>
<dbReference type="SMART" id="SM00448">
    <property type="entry name" value="REC"/>
    <property type="match status" value="1"/>
</dbReference>
<evidence type="ECO:0000259" key="8">
    <source>
        <dbReference type="PROSITE" id="PS50109"/>
    </source>
</evidence>
<keyword evidence="7" id="KW-0175">Coiled coil</keyword>
<evidence type="ECO:0000313" key="10">
    <source>
        <dbReference type="EMBL" id="AKF06945.1"/>
    </source>
</evidence>
<evidence type="ECO:0000259" key="9">
    <source>
        <dbReference type="PROSITE" id="PS50110"/>
    </source>
</evidence>
<dbReference type="Gene3D" id="3.30.565.10">
    <property type="entry name" value="Histidine kinase-like ATPase, C-terminal domain"/>
    <property type="match status" value="1"/>
</dbReference>
<evidence type="ECO:0000313" key="11">
    <source>
        <dbReference type="Proteomes" id="UP000034883"/>
    </source>
</evidence>
<dbReference type="GO" id="GO:0009927">
    <property type="term" value="F:histidine phosphotransfer kinase activity"/>
    <property type="evidence" value="ECO:0007669"/>
    <property type="project" value="TreeGrafter"/>
</dbReference>
<keyword evidence="4" id="KW-0808">Transferase</keyword>
<dbReference type="SMART" id="SM00387">
    <property type="entry name" value="HATPase_c"/>
    <property type="match status" value="1"/>
</dbReference>
<dbReference type="InterPro" id="IPR005467">
    <property type="entry name" value="His_kinase_dom"/>
</dbReference>
<dbReference type="KEGG" id="samy:DB32_004094"/>
<evidence type="ECO:0000256" key="5">
    <source>
        <dbReference type="ARBA" id="ARBA00022777"/>
    </source>
</evidence>
<evidence type="ECO:0000256" key="3">
    <source>
        <dbReference type="ARBA" id="ARBA00022553"/>
    </source>
</evidence>
<dbReference type="Gene3D" id="1.10.287.130">
    <property type="match status" value="1"/>
</dbReference>
<feature type="domain" description="Response regulatory" evidence="9">
    <location>
        <begin position="1"/>
        <end position="102"/>
    </location>
</feature>
<dbReference type="EMBL" id="CP011125">
    <property type="protein sequence ID" value="AKF06945.1"/>
    <property type="molecule type" value="Genomic_DNA"/>
</dbReference>
<protein>
    <recommendedName>
        <fullName evidence="2">histidine kinase</fullName>
        <ecNumber evidence="2">2.7.13.3</ecNumber>
    </recommendedName>
</protein>
<evidence type="ECO:0000256" key="4">
    <source>
        <dbReference type="ARBA" id="ARBA00022679"/>
    </source>
</evidence>
<comment type="catalytic activity">
    <reaction evidence="1">
        <text>ATP + protein L-histidine = ADP + protein N-phospho-L-histidine.</text>
        <dbReference type="EC" id="2.7.13.3"/>
    </reaction>
</comment>
<dbReference type="CDD" id="cd00082">
    <property type="entry name" value="HisKA"/>
    <property type="match status" value="1"/>
</dbReference>
<dbReference type="SUPFAM" id="SSF52172">
    <property type="entry name" value="CheY-like"/>
    <property type="match status" value="1"/>
</dbReference>
<sequence>MLVRKILVAAGHEVVDAGTGLEGIRLAGEVSPELVLVDINVPDLDGYEVTLRLRGIPRLAGVPIVAITAEGDRAMSLAVGCDGFLEKPIDARRFPKQIEKYLRGHRERAEDNTGEIHLRQQSHRMVERLEKKIVELSQANTRLEEMMRLRREFLRNLSHELATPMTPVVGYLKLLLGEELGPLTPVQRKALTSVDAATSRLRSLIDTLLDVSSLETGRLHFYARDYDFAQVAARAIDESKPRFDDRRLTLRDGRSKEALLGTGDPDKLRRAMAHLLDNAVKFTPPGGEVAIAVQRVAGATPEDASYEFVVADNGPGVPPDRIAKILEPFYQVDGSVTRQHGGVGLGLAFARRVAEAMGGDVAVHSPPSPALAARGLTGTEVVLRVKVRPRIPASTHPIE</sequence>